<name>A0A7K1TDL1_9BACT</name>
<protein>
    <recommendedName>
        <fullName evidence="3">AraC family transcriptional regulator</fullName>
    </recommendedName>
</protein>
<dbReference type="Proteomes" id="UP000441336">
    <property type="component" value="Unassembled WGS sequence"/>
</dbReference>
<accession>A0A7K1TDL1</accession>
<dbReference type="RefSeq" id="WP_157564429.1">
    <property type="nucleotide sequence ID" value="NZ_WQKZ01000002.1"/>
</dbReference>
<keyword evidence="2" id="KW-1185">Reference proteome</keyword>
<proteinExistence type="predicted"/>
<gene>
    <name evidence="1" type="ORF">GO988_09140</name>
</gene>
<evidence type="ECO:0000313" key="2">
    <source>
        <dbReference type="Proteomes" id="UP000441336"/>
    </source>
</evidence>
<dbReference type="AlphaFoldDB" id="A0A7K1TDL1"/>
<comment type="caution">
    <text evidence="1">The sequence shown here is derived from an EMBL/GenBank/DDBJ whole genome shotgun (WGS) entry which is preliminary data.</text>
</comment>
<sequence length="173" mass="19185">MRFLFPLVLVFTAIGLGIYAYLGGLHSPTVALETTPTPVLLAGQPFQGQVQDERFAELFREAKLRYDAQPTAHALANLYYNNPESAHDTIRAFIGLRVPDTTATLPAGWRYRVVPAGRRVVAVRLPNTSYLLAPAKLYTAAQQRIKDLKLISQPFYLEEFGPGEQSALRVGVK</sequence>
<evidence type="ECO:0008006" key="3">
    <source>
        <dbReference type="Google" id="ProtNLM"/>
    </source>
</evidence>
<organism evidence="1 2">
    <name type="scientific">Hymenobacter ginkgonis</name>
    <dbReference type="NCBI Taxonomy" id="2682976"/>
    <lineage>
        <taxon>Bacteria</taxon>
        <taxon>Pseudomonadati</taxon>
        <taxon>Bacteroidota</taxon>
        <taxon>Cytophagia</taxon>
        <taxon>Cytophagales</taxon>
        <taxon>Hymenobacteraceae</taxon>
        <taxon>Hymenobacter</taxon>
    </lineage>
</organism>
<reference evidence="1 2" key="1">
    <citation type="submission" date="2019-12" db="EMBL/GenBank/DDBJ databases">
        <title>Hymenobacter sp. HMF4947 Genome sequencing and assembly.</title>
        <authorList>
            <person name="Kang H."/>
            <person name="Cha I."/>
            <person name="Kim H."/>
            <person name="Joh K."/>
        </authorList>
    </citation>
    <scope>NUCLEOTIDE SEQUENCE [LARGE SCALE GENOMIC DNA]</scope>
    <source>
        <strain evidence="1 2">HMF4947</strain>
    </source>
</reference>
<dbReference type="EMBL" id="WQKZ01000002">
    <property type="protein sequence ID" value="MVN76489.1"/>
    <property type="molecule type" value="Genomic_DNA"/>
</dbReference>
<evidence type="ECO:0000313" key="1">
    <source>
        <dbReference type="EMBL" id="MVN76489.1"/>
    </source>
</evidence>